<feature type="binding site" evidence="15">
    <location>
        <position position="99"/>
    </location>
    <ligand>
        <name>Zn(2+)</name>
        <dbReference type="ChEBI" id="CHEBI:29105"/>
    </ligand>
</feature>
<dbReference type="RefSeq" id="WP_229789098.1">
    <property type="nucleotide sequence ID" value="NZ_BMPV01000006.1"/>
</dbReference>
<dbReference type="GO" id="GO:0005737">
    <property type="term" value="C:cytoplasm"/>
    <property type="evidence" value="ECO:0007669"/>
    <property type="project" value="TreeGrafter"/>
</dbReference>
<evidence type="ECO:0000256" key="15">
    <source>
        <dbReference type="PIRSR" id="PIRSR000808-3"/>
    </source>
</evidence>
<proteinExistence type="inferred from homology"/>
<keyword evidence="11 16" id="KW-0299">Galactose metabolism</keyword>
<dbReference type="InterPro" id="IPR001937">
    <property type="entry name" value="GalP_UDPtransf1"/>
</dbReference>
<evidence type="ECO:0000259" key="18">
    <source>
        <dbReference type="Pfam" id="PF01087"/>
    </source>
</evidence>
<dbReference type="Pfam" id="PF01087">
    <property type="entry name" value="GalP_UDP_transf"/>
    <property type="match status" value="1"/>
</dbReference>
<dbReference type="PANTHER" id="PTHR11943:SF1">
    <property type="entry name" value="GALACTOSE-1-PHOSPHATE URIDYLYLTRANSFERASE"/>
    <property type="match status" value="1"/>
</dbReference>
<dbReference type="PIRSF" id="PIRSF000808">
    <property type="entry name" value="GalT"/>
    <property type="match status" value="1"/>
</dbReference>
<evidence type="ECO:0000256" key="11">
    <source>
        <dbReference type="ARBA" id="ARBA00023144"/>
    </source>
</evidence>
<dbReference type="GO" id="GO:0008108">
    <property type="term" value="F:UDP-glucose:hexose-1-phosphate uridylyltransferase activity"/>
    <property type="evidence" value="ECO:0007669"/>
    <property type="project" value="UniProtKB-UniRule"/>
</dbReference>
<evidence type="ECO:0000256" key="9">
    <source>
        <dbReference type="ARBA" id="ARBA00022833"/>
    </source>
</evidence>
<dbReference type="GO" id="GO:0008270">
    <property type="term" value="F:zinc ion binding"/>
    <property type="evidence" value="ECO:0007669"/>
    <property type="project" value="InterPro"/>
</dbReference>
<feature type="domain" description="Galactose-1-phosphate uridyl transferase C-terminal" evidence="19">
    <location>
        <begin position="236"/>
        <end position="383"/>
    </location>
</feature>
<dbReference type="Proteomes" id="UP000319213">
    <property type="component" value="Unassembled WGS sequence"/>
</dbReference>
<comment type="cofactor">
    <cofactor evidence="15">
        <name>Zn(2+)</name>
        <dbReference type="ChEBI" id="CHEBI:29105"/>
    </cofactor>
    <text evidence="15">Binds 1 zinc ion per subunit.</text>
</comment>
<evidence type="ECO:0000313" key="21">
    <source>
        <dbReference type="Proteomes" id="UP000319213"/>
    </source>
</evidence>
<dbReference type="PANTHER" id="PTHR11943">
    <property type="entry name" value="GALACTOSE-1-PHOSPHATE URIDYLYLTRANSFERASE"/>
    <property type="match status" value="1"/>
</dbReference>
<dbReference type="EC" id="2.7.7.12" evidence="4 13"/>
<evidence type="ECO:0000256" key="8">
    <source>
        <dbReference type="ARBA" id="ARBA00022723"/>
    </source>
</evidence>
<feature type="active site" description="Tele-UMP-histidine intermediate" evidence="14">
    <location>
        <position position="211"/>
    </location>
</feature>
<feature type="domain" description="Galactose-1-phosphate uridyl transferase N-terminal" evidence="18">
    <location>
        <begin position="66"/>
        <end position="220"/>
    </location>
</feature>
<keyword evidence="8 15" id="KW-0479">Metal-binding</keyword>
<dbReference type="UniPathway" id="UPA00214"/>
<dbReference type="PROSITE" id="PS00117">
    <property type="entry name" value="GAL_P_UDP_TRANSF_I"/>
    <property type="match status" value="1"/>
</dbReference>
<dbReference type="Gene3D" id="3.30.428.10">
    <property type="entry name" value="HIT-like"/>
    <property type="match status" value="2"/>
</dbReference>
<evidence type="ECO:0000256" key="1">
    <source>
        <dbReference type="ARBA" id="ARBA00001107"/>
    </source>
</evidence>
<keyword evidence="10" id="KW-0408">Iron</keyword>
<evidence type="ECO:0000256" key="6">
    <source>
        <dbReference type="ARBA" id="ARBA00022679"/>
    </source>
</evidence>
<sequence>MTAPMDTPLSTQPGTRAGTPGPVVRTARRTSTRLADGRELIYFDATPDGVRDVPDTRTLPPRPPASELRYDPLTEEWVAIAGHRQNRTFLPPADECPLCPSRPGRATEIPAPDYDVVVFENRFPSFSFTPVEYEQVGGLSRVRPGVGRCEVVCFTSDHDASFSSLSPERVELVLEAWADRTAALGALPGVEQVFCFENRGAEIGITLTHPHGQIYAYPYVTPRTRRMLAAAERHRERTGGNLFADVLAAEREAGIRVVAENRHWTAFVPAAARWPFEVHLYPHRRVADLTELEPAERAAFGPLYTDVLRRFDALFGVRMPYVAAWHQAPVRTGRDLAYLHLQLFSIRRAPEKLKYLAGSESAMGAFVNDIAPERAARMLREAAERVDRAPDPAGR</sequence>
<feature type="binding site" evidence="15">
    <location>
        <position position="209"/>
    </location>
    <ligand>
        <name>Zn(2+)</name>
        <dbReference type="ChEBI" id="CHEBI:29105"/>
    </ligand>
</feature>
<evidence type="ECO:0000313" key="20">
    <source>
        <dbReference type="EMBL" id="TQM74442.1"/>
    </source>
</evidence>
<dbReference type="SUPFAM" id="SSF54197">
    <property type="entry name" value="HIT-like"/>
    <property type="match status" value="2"/>
</dbReference>
<comment type="catalytic activity">
    <reaction evidence="1 16">
        <text>alpha-D-galactose 1-phosphate + UDP-alpha-D-glucose = alpha-D-glucose 1-phosphate + UDP-alpha-D-galactose</text>
        <dbReference type="Rhea" id="RHEA:13989"/>
        <dbReference type="ChEBI" id="CHEBI:58336"/>
        <dbReference type="ChEBI" id="CHEBI:58601"/>
        <dbReference type="ChEBI" id="CHEBI:58885"/>
        <dbReference type="ChEBI" id="CHEBI:66914"/>
        <dbReference type="EC" id="2.7.7.12"/>
    </reaction>
</comment>
<dbReference type="NCBIfam" id="TIGR00209">
    <property type="entry name" value="galT_1"/>
    <property type="match status" value="1"/>
</dbReference>
<dbReference type="CDD" id="cd00608">
    <property type="entry name" value="GalT"/>
    <property type="match status" value="1"/>
</dbReference>
<organism evidence="20 21">
    <name type="scientific">Thermopolyspora flexuosa</name>
    <dbReference type="NCBI Taxonomy" id="103836"/>
    <lineage>
        <taxon>Bacteria</taxon>
        <taxon>Bacillati</taxon>
        <taxon>Actinomycetota</taxon>
        <taxon>Actinomycetes</taxon>
        <taxon>Streptosporangiales</taxon>
        <taxon>Streptosporangiaceae</taxon>
        <taxon>Thermopolyspora</taxon>
    </lineage>
</organism>
<evidence type="ECO:0000256" key="10">
    <source>
        <dbReference type="ARBA" id="ARBA00023004"/>
    </source>
</evidence>
<evidence type="ECO:0000256" key="13">
    <source>
        <dbReference type="NCBIfam" id="TIGR00209"/>
    </source>
</evidence>
<comment type="caution">
    <text evidence="20">The sequence shown here is derived from an EMBL/GenBank/DDBJ whole genome shotgun (WGS) entry which is preliminary data.</text>
</comment>
<evidence type="ECO:0000256" key="7">
    <source>
        <dbReference type="ARBA" id="ARBA00022695"/>
    </source>
</evidence>
<evidence type="ECO:0000256" key="14">
    <source>
        <dbReference type="PIRSR" id="PIRSR000808-1"/>
    </source>
</evidence>
<dbReference type="FunFam" id="3.30.428.10:FF:000010">
    <property type="entry name" value="Galactose-1-phosphate uridylyltransferase"/>
    <property type="match status" value="1"/>
</dbReference>
<dbReference type="GO" id="GO:0033499">
    <property type="term" value="P:galactose catabolic process via UDP-galactose, Leloir pathway"/>
    <property type="evidence" value="ECO:0007669"/>
    <property type="project" value="TreeGrafter"/>
</dbReference>
<keyword evidence="6 16" id="KW-0808">Transferase</keyword>
<accession>A0A543IV41</accession>
<dbReference type="InterPro" id="IPR019779">
    <property type="entry name" value="GalP_UDPtransf1_His-AS"/>
</dbReference>
<evidence type="ECO:0000256" key="4">
    <source>
        <dbReference type="ARBA" id="ARBA00012384"/>
    </source>
</evidence>
<keyword evidence="7 16" id="KW-0548">Nucleotidyltransferase</keyword>
<dbReference type="AlphaFoldDB" id="A0A543IV41"/>
<evidence type="ECO:0000256" key="17">
    <source>
        <dbReference type="SAM" id="MobiDB-lite"/>
    </source>
</evidence>
<feature type="binding site" evidence="15">
    <location>
        <position position="96"/>
    </location>
    <ligand>
        <name>Zn(2+)</name>
        <dbReference type="ChEBI" id="CHEBI:29105"/>
    </ligand>
</feature>
<protein>
    <recommendedName>
        <fullName evidence="5 13">Galactose-1-phosphate uridylyltransferase</fullName>
        <ecNumber evidence="4 13">2.7.7.12</ecNumber>
    </recommendedName>
</protein>
<evidence type="ECO:0000256" key="12">
    <source>
        <dbReference type="ARBA" id="ARBA00023277"/>
    </source>
</evidence>
<feature type="binding site" evidence="15">
    <location>
        <position position="158"/>
    </location>
    <ligand>
        <name>Zn(2+)</name>
        <dbReference type="ChEBI" id="CHEBI:29105"/>
    </ligand>
</feature>
<dbReference type="InterPro" id="IPR005849">
    <property type="entry name" value="GalP_Utransf_N"/>
</dbReference>
<feature type="region of interest" description="Disordered" evidence="17">
    <location>
        <begin position="1"/>
        <end position="28"/>
    </location>
</feature>
<keyword evidence="12 16" id="KW-0119">Carbohydrate metabolism</keyword>
<dbReference type="Pfam" id="PF02744">
    <property type="entry name" value="GalP_UDP_tr_C"/>
    <property type="match status" value="1"/>
</dbReference>
<dbReference type="InterPro" id="IPR036265">
    <property type="entry name" value="HIT-like_sf"/>
</dbReference>
<reference evidence="20 21" key="1">
    <citation type="submission" date="2019-06" db="EMBL/GenBank/DDBJ databases">
        <title>Sequencing the genomes of 1000 actinobacteria strains.</title>
        <authorList>
            <person name="Klenk H.-P."/>
        </authorList>
    </citation>
    <scope>NUCLEOTIDE SEQUENCE [LARGE SCALE GENOMIC DNA]</scope>
    <source>
        <strain evidence="20 21">DSM 43186</strain>
    </source>
</reference>
<keyword evidence="9 15" id="KW-0862">Zinc</keyword>
<evidence type="ECO:0000256" key="16">
    <source>
        <dbReference type="RuleBase" id="RU000506"/>
    </source>
</evidence>
<evidence type="ECO:0000256" key="5">
    <source>
        <dbReference type="ARBA" id="ARBA00016340"/>
    </source>
</evidence>
<keyword evidence="21" id="KW-1185">Reference proteome</keyword>
<evidence type="ECO:0000259" key="19">
    <source>
        <dbReference type="Pfam" id="PF02744"/>
    </source>
</evidence>
<comment type="pathway">
    <text evidence="2 16">Carbohydrate metabolism; galactose metabolism.</text>
</comment>
<name>A0A543IV41_9ACTN</name>
<gene>
    <name evidence="20" type="ORF">FHX40_1113</name>
</gene>
<dbReference type="InterPro" id="IPR005850">
    <property type="entry name" value="GalP_Utransf_C"/>
</dbReference>
<dbReference type="EMBL" id="VFPQ01000001">
    <property type="protein sequence ID" value="TQM74442.1"/>
    <property type="molecule type" value="Genomic_DNA"/>
</dbReference>
<evidence type="ECO:0000256" key="2">
    <source>
        <dbReference type="ARBA" id="ARBA00004947"/>
    </source>
</evidence>
<comment type="similarity">
    <text evidence="3 16">Belongs to the galactose-1-phosphate uridylyltransferase type 1 family.</text>
</comment>
<evidence type="ECO:0000256" key="3">
    <source>
        <dbReference type="ARBA" id="ARBA00010951"/>
    </source>
</evidence>